<comment type="similarity">
    <text evidence="3">Belongs to the disease resistance NB-LRR family.</text>
</comment>
<evidence type="ECO:0000259" key="12">
    <source>
        <dbReference type="Pfam" id="PF12061"/>
    </source>
</evidence>
<evidence type="ECO:0000256" key="4">
    <source>
        <dbReference type="ARBA" id="ARBA00022490"/>
    </source>
</evidence>
<dbReference type="Proteomes" id="UP001161247">
    <property type="component" value="Chromosome 7"/>
</dbReference>
<keyword evidence="9" id="KW-0611">Plant defense</keyword>
<dbReference type="Pfam" id="PF23559">
    <property type="entry name" value="WHD_DRP"/>
    <property type="match status" value="1"/>
</dbReference>
<dbReference type="FunFam" id="3.40.50.300:FF:001091">
    <property type="entry name" value="Probable disease resistance protein At1g61300"/>
    <property type="match status" value="1"/>
</dbReference>
<evidence type="ECO:0000259" key="11">
    <source>
        <dbReference type="Pfam" id="PF00931"/>
    </source>
</evidence>
<feature type="domain" description="Disease resistance protein winged helix" evidence="13">
    <location>
        <begin position="858"/>
        <end position="927"/>
    </location>
</feature>
<evidence type="ECO:0000256" key="7">
    <source>
        <dbReference type="ARBA" id="ARBA00022737"/>
    </source>
</evidence>
<evidence type="ECO:0000313" key="15">
    <source>
        <dbReference type="EMBL" id="CAI9112076.1"/>
    </source>
</evidence>
<dbReference type="GO" id="GO:0043531">
    <property type="term" value="F:ADP binding"/>
    <property type="evidence" value="ECO:0007669"/>
    <property type="project" value="InterPro"/>
</dbReference>
<comment type="subcellular location">
    <subcellularLocation>
        <location evidence="2">Cytoplasm</location>
    </subcellularLocation>
</comment>
<dbReference type="InterPro" id="IPR042197">
    <property type="entry name" value="Apaf_helical"/>
</dbReference>
<sequence>MMNNGIIHLLLLLLLWLHLSSLCLFSNLLLLLPILPILRRTLLKIHPKTRRKNDHSARVIACVDSVFHDLELQLNDLLPQFDLQLFHFDLARHKLEKIKAFVVVSGTQLDHMDVAKLASFWLRIETTVSKYGNQIRPLLRYSYFNRNLPDSHKNIIFEFLAEISSLEGETAEWYVTMADSLYLRQQSVVISCSSLVTTDEVLTIMSFSFEILDSLRQSELTVQGEALVEQMTFLQSLIRFVGDDTQDLLIQEFLVHVKVLAVQIHVLFMCPEALDGELEEESLSDDDDDDDERPNDIVLTLLQKIKPTDNFVYQAYTQALISSKLSRQSLAPNDLDMDPDAFKATKNFLDSIISYLWEILLGNCVHPFSIKDQLQELYGGLKTLRTTIKQQQLPNKLANNIGIVLCDAGALVFSLYQRHRGPDLGLLQELLKTIKATLVQLGVKDPQSPVFYFQKTNQLDFVDSVLEQLTELTGRGDKQPRNRSHCLLVLNDKLVSFRSFLGDIVELRHQYVEFQTLWDRVLEVAYRVEGLVGQLLVDDHQDSFSSSLVSTMKDIQGIQAEIEVKRSEIKVKRQELTEVTETCNLLPSSQKPLLPTTNEFVGFMDDARSVLDRLTRGSAHLQIIAIVGMPGMGKTTLATKIYNDYYVSCFFSVRAWSQISQTVDRKKILGNLINQVDPNNKYPELGEQDLVQILWRKLKGKRYLILLDDIWDNEAWKILAASFPDDNAKSRILLTSRHSDVAPREMMVDQKPYALRPLNEEESIELLQKKLFKENVGWHPTFRAFGSKIAERCRGVPLMIIIVAGILENTAPEGWKGVLDDLNSGNLSITDHCRRTLDLSYECLPDDLRQCFLYFRAFPEDEEIPAKRLFYLWTAEGFFRRDKDERMEDIAEEYLNSLIGRNLIVVAKRRWDGGVKACRIHDLLREFCLHKASEEHFLHVLKGYDDLLAFNEPYGLQRLSIHSEVHHLKESKLFCPRVRSLLFHSSEKKRREISLRIHSFKHLRVLDLEQCPLKVSFSRELELLVQLTFLAIHCEFGNRSVSSICKLSNLETLIVNTADKQFSLPHSVWNLQKLKYLCIRNFSCTLPIENLDASSVLYDLDRLCGVVIPYWGSMEKLFRKFPNVRRLKCMVFEHQDNLENLDKIVFPEFLSQLKSLHVFGRCPSYLPITVDLNFPAHLKNLSLSVFHLSSKNMSAIGELPNLQVLKLSRISFDGNTWEMREGEFCKLRILKLCYLESLVIWRACDDQMVCLQELMLDRCKKLEEMPCFLESIATLETISVFYSSDASIKFVRKIEQEQEQWGNQLKVIIRN</sequence>
<dbReference type="InterPro" id="IPR032675">
    <property type="entry name" value="LRR_dom_sf"/>
</dbReference>
<dbReference type="Gene3D" id="3.80.10.10">
    <property type="entry name" value="Ribonuclease Inhibitor"/>
    <property type="match status" value="1"/>
</dbReference>
<evidence type="ECO:0000256" key="8">
    <source>
        <dbReference type="ARBA" id="ARBA00022741"/>
    </source>
</evidence>
<dbReference type="SUPFAM" id="SSF52058">
    <property type="entry name" value="L domain-like"/>
    <property type="match status" value="1"/>
</dbReference>
<name>A0AAV1DW09_OLDCO</name>
<evidence type="ECO:0000256" key="6">
    <source>
        <dbReference type="ARBA" id="ARBA00022667"/>
    </source>
</evidence>
<protein>
    <submittedName>
        <fullName evidence="15">OLC1v1012454C2</fullName>
    </submittedName>
</protein>
<feature type="domain" description="NB-ARC" evidence="11">
    <location>
        <begin position="607"/>
        <end position="776"/>
    </location>
</feature>
<dbReference type="InterPro" id="IPR055414">
    <property type="entry name" value="LRR_R13L4/SHOC2-like"/>
</dbReference>
<evidence type="ECO:0000256" key="2">
    <source>
        <dbReference type="ARBA" id="ARBA00004496"/>
    </source>
</evidence>
<evidence type="ECO:0000256" key="10">
    <source>
        <dbReference type="ARBA" id="ARBA00022840"/>
    </source>
</evidence>
<dbReference type="Gene3D" id="1.10.10.10">
    <property type="entry name" value="Winged helix-like DNA-binding domain superfamily/Winged helix DNA-binding domain"/>
    <property type="match status" value="1"/>
</dbReference>
<dbReference type="InterPro" id="IPR027417">
    <property type="entry name" value="P-loop_NTPase"/>
</dbReference>
<reference evidence="15" key="1">
    <citation type="submission" date="2023-03" db="EMBL/GenBank/DDBJ databases">
        <authorList>
            <person name="Julca I."/>
        </authorList>
    </citation>
    <scope>NUCLEOTIDE SEQUENCE</scope>
</reference>
<comment type="function">
    <text evidence="1">Confers resistance to late blight (Phytophthora infestans) races carrying the avirulence gene Avr1. Resistance proteins guard the plant against pathogens that contain an appropriate avirulence protein via an indirect interaction with this avirulence protein. That triggers a defense system including the hypersensitive response, which restricts the pathogen growth.</text>
</comment>
<keyword evidence="5" id="KW-0433">Leucine-rich repeat</keyword>
<dbReference type="Pfam" id="PF12061">
    <property type="entry name" value="NB-LRR"/>
    <property type="match status" value="1"/>
</dbReference>
<evidence type="ECO:0000256" key="9">
    <source>
        <dbReference type="ARBA" id="ARBA00022821"/>
    </source>
</evidence>
<evidence type="ECO:0000256" key="1">
    <source>
        <dbReference type="ARBA" id="ARBA00002074"/>
    </source>
</evidence>
<keyword evidence="16" id="KW-1185">Reference proteome</keyword>
<keyword evidence="7" id="KW-0677">Repeat</keyword>
<dbReference type="GO" id="GO:0009626">
    <property type="term" value="P:plant-type hypersensitive response"/>
    <property type="evidence" value="ECO:0007669"/>
    <property type="project" value="UniProtKB-KW"/>
</dbReference>
<feature type="domain" description="Disease resistance R13L4/SHOC-2-like LRR" evidence="14">
    <location>
        <begin position="978"/>
        <end position="1136"/>
    </location>
</feature>
<dbReference type="PANTHER" id="PTHR23155">
    <property type="entry name" value="DISEASE RESISTANCE PROTEIN RP"/>
    <property type="match status" value="1"/>
</dbReference>
<dbReference type="InterPro" id="IPR021929">
    <property type="entry name" value="R1A-like_N"/>
</dbReference>
<dbReference type="GO" id="GO:0005737">
    <property type="term" value="C:cytoplasm"/>
    <property type="evidence" value="ECO:0007669"/>
    <property type="project" value="UniProtKB-SubCell"/>
</dbReference>
<keyword evidence="6" id="KW-0381">Hypersensitive response</keyword>
<dbReference type="Gene3D" id="1.10.8.430">
    <property type="entry name" value="Helical domain of apoptotic protease-activating factors"/>
    <property type="match status" value="1"/>
</dbReference>
<dbReference type="Pfam" id="PF23598">
    <property type="entry name" value="LRR_14"/>
    <property type="match status" value="1"/>
</dbReference>
<evidence type="ECO:0000259" key="14">
    <source>
        <dbReference type="Pfam" id="PF23598"/>
    </source>
</evidence>
<organism evidence="15 16">
    <name type="scientific">Oldenlandia corymbosa var. corymbosa</name>
    <dbReference type="NCBI Taxonomy" id="529605"/>
    <lineage>
        <taxon>Eukaryota</taxon>
        <taxon>Viridiplantae</taxon>
        <taxon>Streptophyta</taxon>
        <taxon>Embryophyta</taxon>
        <taxon>Tracheophyta</taxon>
        <taxon>Spermatophyta</taxon>
        <taxon>Magnoliopsida</taxon>
        <taxon>eudicotyledons</taxon>
        <taxon>Gunneridae</taxon>
        <taxon>Pentapetalae</taxon>
        <taxon>asterids</taxon>
        <taxon>lamiids</taxon>
        <taxon>Gentianales</taxon>
        <taxon>Rubiaceae</taxon>
        <taxon>Rubioideae</taxon>
        <taxon>Spermacoceae</taxon>
        <taxon>Hedyotis-Oldenlandia complex</taxon>
        <taxon>Oldenlandia</taxon>
    </lineage>
</organism>
<dbReference type="PANTHER" id="PTHR23155:SF1152">
    <property type="entry name" value="AAA+ ATPASE DOMAIN-CONTAINING PROTEIN"/>
    <property type="match status" value="1"/>
</dbReference>
<gene>
    <name evidence="15" type="ORF">OLC1_LOCUS19334</name>
</gene>
<dbReference type="GO" id="GO:0005524">
    <property type="term" value="F:ATP binding"/>
    <property type="evidence" value="ECO:0007669"/>
    <property type="project" value="UniProtKB-KW"/>
</dbReference>
<feature type="domain" description="Late blight resistance protein R1A-like N-terminal" evidence="12">
    <location>
        <begin position="222"/>
        <end position="418"/>
    </location>
</feature>
<dbReference type="FunFam" id="1.10.10.10:FF:000322">
    <property type="entry name" value="Probable disease resistance protein At1g63360"/>
    <property type="match status" value="1"/>
</dbReference>
<accession>A0AAV1DW09</accession>
<dbReference type="InterPro" id="IPR036388">
    <property type="entry name" value="WH-like_DNA-bd_sf"/>
</dbReference>
<evidence type="ECO:0000259" key="13">
    <source>
        <dbReference type="Pfam" id="PF23559"/>
    </source>
</evidence>
<dbReference type="GO" id="GO:0051607">
    <property type="term" value="P:defense response to virus"/>
    <property type="evidence" value="ECO:0007669"/>
    <property type="project" value="UniProtKB-ARBA"/>
</dbReference>
<evidence type="ECO:0000256" key="3">
    <source>
        <dbReference type="ARBA" id="ARBA00008894"/>
    </source>
</evidence>
<evidence type="ECO:0000313" key="16">
    <source>
        <dbReference type="Proteomes" id="UP001161247"/>
    </source>
</evidence>
<dbReference type="EMBL" id="OX459124">
    <property type="protein sequence ID" value="CAI9112076.1"/>
    <property type="molecule type" value="Genomic_DNA"/>
</dbReference>
<keyword evidence="8" id="KW-0547">Nucleotide-binding</keyword>
<keyword evidence="4" id="KW-0963">Cytoplasm</keyword>
<dbReference type="Pfam" id="PF00931">
    <property type="entry name" value="NB-ARC"/>
    <property type="match status" value="1"/>
</dbReference>
<evidence type="ECO:0000256" key="5">
    <source>
        <dbReference type="ARBA" id="ARBA00022614"/>
    </source>
</evidence>
<dbReference type="SUPFAM" id="SSF52540">
    <property type="entry name" value="P-loop containing nucleoside triphosphate hydrolases"/>
    <property type="match status" value="1"/>
</dbReference>
<dbReference type="Gene3D" id="3.40.50.300">
    <property type="entry name" value="P-loop containing nucleotide triphosphate hydrolases"/>
    <property type="match status" value="1"/>
</dbReference>
<proteinExistence type="inferred from homology"/>
<keyword evidence="10" id="KW-0067">ATP-binding</keyword>
<dbReference type="InterPro" id="IPR002182">
    <property type="entry name" value="NB-ARC"/>
</dbReference>
<dbReference type="InterPro" id="IPR044974">
    <property type="entry name" value="Disease_R_plants"/>
</dbReference>
<dbReference type="PRINTS" id="PR00364">
    <property type="entry name" value="DISEASERSIST"/>
</dbReference>
<dbReference type="InterPro" id="IPR058922">
    <property type="entry name" value="WHD_DRP"/>
</dbReference>